<dbReference type="AlphaFoldDB" id="A0A0E9SZH6"/>
<reference evidence="2" key="1">
    <citation type="submission" date="2014-11" db="EMBL/GenBank/DDBJ databases">
        <authorList>
            <person name="Amaro Gonzalez C."/>
        </authorList>
    </citation>
    <scope>NUCLEOTIDE SEQUENCE</scope>
</reference>
<accession>A0A0E9SZH6</accession>
<sequence length="21" mass="2314">MVLRATKKNPKKIKDGGEVSN</sequence>
<organism evidence="2">
    <name type="scientific">Anguilla anguilla</name>
    <name type="common">European freshwater eel</name>
    <name type="synonym">Muraena anguilla</name>
    <dbReference type="NCBI Taxonomy" id="7936"/>
    <lineage>
        <taxon>Eukaryota</taxon>
        <taxon>Metazoa</taxon>
        <taxon>Chordata</taxon>
        <taxon>Craniata</taxon>
        <taxon>Vertebrata</taxon>
        <taxon>Euteleostomi</taxon>
        <taxon>Actinopterygii</taxon>
        <taxon>Neopterygii</taxon>
        <taxon>Teleostei</taxon>
        <taxon>Anguilliformes</taxon>
        <taxon>Anguillidae</taxon>
        <taxon>Anguilla</taxon>
    </lineage>
</organism>
<feature type="region of interest" description="Disordered" evidence="1">
    <location>
        <begin position="1"/>
        <end position="21"/>
    </location>
</feature>
<proteinExistence type="predicted"/>
<evidence type="ECO:0000256" key="1">
    <source>
        <dbReference type="SAM" id="MobiDB-lite"/>
    </source>
</evidence>
<evidence type="ECO:0000313" key="2">
    <source>
        <dbReference type="EMBL" id="JAH46085.1"/>
    </source>
</evidence>
<reference evidence="2" key="2">
    <citation type="journal article" date="2015" name="Fish Shellfish Immunol.">
        <title>Early steps in the European eel (Anguilla anguilla)-Vibrio vulnificus interaction in the gills: Role of the RtxA13 toxin.</title>
        <authorList>
            <person name="Callol A."/>
            <person name="Pajuelo D."/>
            <person name="Ebbesson L."/>
            <person name="Teles M."/>
            <person name="MacKenzie S."/>
            <person name="Amaro C."/>
        </authorList>
    </citation>
    <scope>NUCLEOTIDE SEQUENCE</scope>
</reference>
<dbReference type="EMBL" id="GBXM01062492">
    <property type="protein sequence ID" value="JAH46085.1"/>
    <property type="molecule type" value="Transcribed_RNA"/>
</dbReference>
<feature type="compositionally biased region" description="Basic and acidic residues" evidence="1">
    <location>
        <begin position="12"/>
        <end position="21"/>
    </location>
</feature>
<protein>
    <submittedName>
        <fullName evidence="2">Uncharacterized protein</fullName>
    </submittedName>
</protein>
<name>A0A0E9SZH6_ANGAN</name>
<feature type="compositionally biased region" description="Basic residues" evidence="1">
    <location>
        <begin position="1"/>
        <end position="11"/>
    </location>
</feature>